<feature type="transmembrane region" description="Helical" evidence="8">
    <location>
        <begin position="268"/>
        <end position="290"/>
    </location>
</feature>
<keyword evidence="3" id="KW-0813">Transport</keyword>
<keyword evidence="10" id="KW-1185">Reference proteome</keyword>
<dbReference type="InterPro" id="IPR038377">
    <property type="entry name" value="Na/Glc_symporter_sf"/>
</dbReference>
<dbReference type="CDD" id="cd10322">
    <property type="entry name" value="SLC5sbd"/>
    <property type="match status" value="1"/>
</dbReference>
<dbReference type="InterPro" id="IPR001734">
    <property type="entry name" value="Na/solute_symporter"/>
</dbReference>
<evidence type="ECO:0000256" key="6">
    <source>
        <dbReference type="ARBA" id="ARBA00023136"/>
    </source>
</evidence>
<feature type="transmembrane region" description="Helical" evidence="8">
    <location>
        <begin position="119"/>
        <end position="137"/>
    </location>
</feature>
<dbReference type="PANTHER" id="PTHR48086">
    <property type="entry name" value="SODIUM/PROLINE SYMPORTER-RELATED"/>
    <property type="match status" value="1"/>
</dbReference>
<keyword evidence="4 8" id="KW-0812">Transmembrane</keyword>
<evidence type="ECO:0000256" key="2">
    <source>
        <dbReference type="ARBA" id="ARBA00006434"/>
    </source>
</evidence>
<accession>A0A1T4Y224</accession>
<dbReference type="GO" id="GO:0022857">
    <property type="term" value="F:transmembrane transporter activity"/>
    <property type="evidence" value="ECO:0007669"/>
    <property type="project" value="InterPro"/>
</dbReference>
<evidence type="ECO:0000256" key="5">
    <source>
        <dbReference type="ARBA" id="ARBA00022989"/>
    </source>
</evidence>
<dbReference type="Gene3D" id="1.20.1730.10">
    <property type="entry name" value="Sodium/glucose cotransporter"/>
    <property type="match status" value="1"/>
</dbReference>
<feature type="transmembrane region" description="Helical" evidence="8">
    <location>
        <begin position="310"/>
        <end position="339"/>
    </location>
</feature>
<feature type="transmembrane region" description="Helical" evidence="8">
    <location>
        <begin position="236"/>
        <end position="256"/>
    </location>
</feature>
<feature type="transmembrane region" description="Helical" evidence="8">
    <location>
        <begin position="72"/>
        <end position="95"/>
    </location>
</feature>
<feature type="transmembrane region" description="Helical" evidence="8">
    <location>
        <begin position="438"/>
        <end position="456"/>
    </location>
</feature>
<dbReference type="EMBL" id="FUYJ01000002">
    <property type="protein sequence ID" value="SKA95854.1"/>
    <property type="molecule type" value="Genomic_DNA"/>
</dbReference>
<evidence type="ECO:0000313" key="9">
    <source>
        <dbReference type="EMBL" id="SKA95854.1"/>
    </source>
</evidence>
<feature type="transmembrane region" description="Helical" evidence="8">
    <location>
        <begin position="360"/>
        <end position="379"/>
    </location>
</feature>
<feature type="transmembrane region" description="Helical" evidence="8">
    <location>
        <begin position="182"/>
        <end position="201"/>
    </location>
</feature>
<evidence type="ECO:0000256" key="7">
    <source>
        <dbReference type="RuleBase" id="RU362091"/>
    </source>
</evidence>
<keyword evidence="6 8" id="KW-0472">Membrane</keyword>
<evidence type="ECO:0000256" key="1">
    <source>
        <dbReference type="ARBA" id="ARBA00004141"/>
    </source>
</evidence>
<dbReference type="RefSeq" id="WP_078817291.1">
    <property type="nucleotide sequence ID" value="NZ_FUYJ01000002.1"/>
</dbReference>
<dbReference type="AlphaFoldDB" id="A0A1T4Y224"/>
<proteinExistence type="inferred from homology"/>
<reference evidence="10" key="1">
    <citation type="submission" date="2017-02" db="EMBL/GenBank/DDBJ databases">
        <authorList>
            <person name="Varghese N."/>
            <person name="Submissions S."/>
        </authorList>
    </citation>
    <scope>NUCLEOTIDE SEQUENCE [LARGE SCALE GENOMIC DNA]</scope>
    <source>
        <strain evidence="10">DSM 23966</strain>
    </source>
</reference>
<protein>
    <submittedName>
        <fullName evidence="9">Solute:Na+ symporter, SSS family</fullName>
    </submittedName>
</protein>
<dbReference type="Pfam" id="PF00474">
    <property type="entry name" value="SSF"/>
    <property type="match status" value="1"/>
</dbReference>
<evidence type="ECO:0000313" key="10">
    <source>
        <dbReference type="Proteomes" id="UP000190042"/>
    </source>
</evidence>
<feature type="transmembrane region" description="Helical" evidence="8">
    <location>
        <begin position="6"/>
        <end position="22"/>
    </location>
</feature>
<dbReference type="GO" id="GO:0005886">
    <property type="term" value="C:plasma membrane"/>
    <property type="evidence" value="ECO:0007669"/>
    <property type="project" value="TreeGrafter"/>
</dbReference>
<feature type="transmembrane region" description="Helical" evidence="8">
    <location>
        <begin position="385"/>
        <end position="402"/>
    </location>
</feature>
<feature type="transmembrane region" description="Helical" evidence="8">
    <location>
        <begin position="409"/>
        <end position="432"/>
    </location>
</feature>
<evidence type="ECO:0000256" key="3">
    <source>
        <dbReference type="ARBA" id="ARBA00022448"/>
    </source>
</evidence>
<evidence type="ECO:0000256" key="4">
    <source>
        <dbReference type="ARBA" id="ARBA00022692"/>
    </source>
</evidence>
<gene>
    <name evidence="9" type="ORF">SAMN04244570_1716</name>
</gene>
<dbReference type="PANTHER" id="PTHR48086:SF8">
    <property type="entry name" value="MONOCARBOXYLIC ACID PERMEASE"/>
    <property type="match status" value="1"/>
</dbReference>
<name>A0A1T4Y224_9BACL</name>
<feature type="transmembrane region" description="Helical" evidence="8">
    <location>
        <begin position="149"/>
        <end position="170"/>
    </location>
</feature>
<dbReference type="InterPro" id="IPR050277">
    <property type="entry name" value="Sodium:Solute_Symporter"/>
</dbReference>
<sequence length="469" mass="50535">MAIVIFSSILIFSLYLAVRSSSKAKKGNMEDYLVGGRSFNGFILFFLAIGEVYSIGTIIGFPGGIYAKGVGYGLWFLGYILLAYPIGYFLAPLIWRAGKKYNAMTAPDLFKSHFKSRPLELIVACSYLIFLIPWGQLQFEGLNVALNALGFNLSPSLAVFIAGVIAYLYISVSGVKAPAIISILKDILLFAAIIIVGVAAFRNLDGVHNLFSAAKSHGTSLSFTNTSDLTFSVTTIIFQAVAFYCLPFIVTVVFTSKSEKTIKRAQRFMPLYMLMYPFLIASSYFALVGLPNVDNPNHAFIATAIELLPSWVVGIVAAGAALSGLLVLAITSLVVGGIFTRNLMPGIPENKQRKWSQFVVIGYLLISMVLTVGMPSLMLHLVNTAYFGFGQILPGLLAILFSKSATAKGVGAGIIAGITVALFLQFTGISVFAINNGLVALVFNFVVTIIVSLLTASKVRLLTPMVNIK</sequence>
<organism evidence="9 10">
    <name type="scientific">Sporosarcina newyorkensis</name>
    <dbReference type="NCBI Taxonomy" id="759851"/>
    <lineage>
        <taxon>Bacteria</taxon>
        <taxon>Bacillati</taxon>
        <taxon>Bacillota</taxon>
        <taxon>Bacilli</taxon>
        <taxon>Bacillales</taxon>
        <taxon>Caryophanaceae</taxon>
        <taxon>Sporosarcina</taxon>
    </lineage>
</organism>
<keyword evidence="5 8" id="KW-1133">Transmembrane helix</keyword>
<evidence type="ECO:0000256" key="8">
    <source>
        <dbReference type="SAM" id="Phobius"/>
    </source>
</evidence>
<dbReference type="Proteomes" id="UP000190042">
    <property type="component" value="Unassembled WGS sequence"/>
</dbReference>
<comment type="subcellular location">
    <subcellularLocation>
        <location evidence="1">Membrane</location>
        <topology evidence="1">Multi-pass membrane protein</topology>
    </subcellularLocation>
</comment>
<feature type="transmembrane region" description="Helical" evidence="8">
    <location>
        <begin position="42"/>
        <end position="66"/>
    </location>
</feature>
<comment type="similarity">
    <text evidence="2 7">Belongs to the sodium:solute symporter (SSF) (TC 2.A.21) family.</text>
</comment>
<dbReference type="PROSITE" id="PS50283">
    <property type="entry name" value="NA_SOLUT_SYMP_3"/>
    <property type="match status" value="1"/>
</dbReference>